<dbReference type="EMBL" id="JACJIA010000003">
    <property type="protein sequence ID" value="MBA8950839.1"/>
    <property type="molecule type" value="Genomic_DNA"/>
</dbReference>
<evidence type="ECO:0000256" key="1">
    <source>
        <dbReference type="ARBA" id="ARBA00004651"/>
    </source>
</evidence>
<reference evidence="8 9" key="1">
    <citation type="submission" date="2020-08" db="EMBL/GenBank/DDBJ databases">
        <title>Genomic Encyclopedia of Type Strains, Phase IV (KMG-IV): sequencing the most valuable type-strain genomes for metagenomic binning, comparative biology and taxonomic classification.</title>
        <authorList>
            <person name="Goeker M."/>
        </authorList>
    </citation>
    <scope>NUCLEOTIDE SEQUENCE [LARGE SCALE GENOMIC DNA]</scope>
    <source>
        <strain evidence="8 9">DSM 44197</strain>
    </source>
</reference>
<feature type="region of interest" description="Disordered" evidence="6">
    <location>
        <begin position="219"/>
        <end position="246"/>
    </location>
</feature>
<name>A0A7W3LMG3_ACTNM</name>
<keyword evidence="4 7" id="KW-1133">Transmembrane helix</keyword>
<comment type="caution">
    <text evidence="8">The sequence shown here is derived from an EMBL/GenBank/DDBJ whole genome shotgun (WGS) entry which is preliminary data.</text>
</comment>
<evidence type="ECO:0000256" key="7">
    <source>
        <dbReference type="SAM" id="Phobius"/>
    </source>
</evidence>
<accession>A0A7W3LMG3</accession>
<proteinExistence type="predicted"/>
<dbReference type="GO" id="GO:0005886">
    <property type="term" value="C:plasma membrane"/>
    <property type="evidence" value="ECO:0007669"/>
    <property type="project" value="UniProtKB-SubCell"/>
</dbReference>
<dbReference type="RefSeq" id="WP_182843261.1">
    <property type="nucleotide sequence ID" value="NZ_BAAALP010000112.1"/>
</dbReference>
<dbReference type="AlphaFoldDB" id="A0A7W3LMG3"/>
<sequence length="370" mass="40810">MPSWLVREWNSPRRRWPERVHVIVKAVLAGVLAWLAGHHLLGHPQPYYAPLAALLGVYPTVERSLRESLSYAASFVLAMALAVPVGMLLGPGPVGLALVLTLALALSSWWRLGEQGTQIPFISLFTLLMGGHDGLSYAGPRLGDVAVGLAVGLAVNLLVFPPLHLRRAEYALAEARDGMVGALCHLAGAVIDPDEWEGWERRERRLVRSVDRARRTCDRASDSLRGNPRAALRARRDGTHPSWQGDWRAPRQMAVLERGLAYVRSMAGTVRRAEPFEGPFARAYARQLRLLAAQVRRLPHGGDARTTEIACGAQDRLERPHSDAGTDAPGIFDPQKELIRLSRVMLDDVGVSDGSEPREIALTLTRRQRF</sequence>
<keyword evidence="5 7" id="KW-0472">Membrane</keyword>
<keyword evidence="2" id="KW-1003">Cell membrane</keyword>
<evidence type="ECO:0000313" key="9">
    <source>
        <dbReference type="Proteomes" id="UP000572680"/>
    </source>
</evidence>
<feature type="transmembrane region" description="Helical" evidence="7">
    <location>
        <begin position="20"/>
        <end position="39"/>
    </location>
</feature>
<evidence type="ECO:0000256" key="5">
    <source>
        <dbReference type="ARBA" id="ARBA00023136"/>
    </source>
</evidence>
<evidence type="ECO:0000256" key="4">
    <source>
        <dbReference type="ARBA" id="ARBA00022989"/>
    </source>
</evidence>
<evidence type="ECO:0000256" key="3">
    <source>
        <dbReference type="ARBA" id="ARBA00022692"/>
    </source>
</evidence>
<dbReference type="InterPro" id="IPR010343">
    <property type="entry name" value="ArAE_1"/>
</dbReference>
<dbReference type="Pfam" id="PF06081">
    <property type="entry name" value="ArAE_1"/>
    <property type="match status" value="1"/>
</dbReference>
<organism evidence="8 9">
    <name type="scientific">Actinomadura namibiensis</name>
    <dbReference type="NCBI Taxonomy" id="182080"/>
    <lineage>
        <taxon>Bacteria</taxon>
        <taxon>Bacillati</taxon>
        <taxon>Actinomycetota</taxon>
        <taxon>Actinomycetes</taxon>
        <taxon>Streptosporangiales</taxon>
        <taxon>Thermomonosporaceae</taxon>
        <taxon>Actinomadura</taxon>
    </lineage>
</organism>
<dbReference type="Proteomes" id="UP000572680">
    <property type="component" value="Unassembled WGS sequence"/>
</dbReference>
<keyword evidence="9" id="KW-1185">Reference proteome</keyword>
<evidence type="ECO:0000256" key="6">
    <source>
        <dbReference type="SAM" id="MobiDB-lite"/>
    </source>
</evidence>
<evidence type="ECO:0000313" key="8">
    <source>
        <dbReference type="EMBL" id="MBA8950839.1"/>
    </source>
</evidence>
<protein>
    <submittedName>
        <fullName evidence="8">Putative membrane protein YccC</fullName>
    </submittedName>
</protein>
<gene>
    <name evidence="8" type="ORF">HNR61_002470</name>
</gene>
<comment type="subcellular location">
    <subcellularLocation>
        <location evidence="1">Cell membrane</location>
        <topology evidence="1">Multi-pass membrane protein</topology>
    </subcellularLocation>
</comment>
<evidence type="ECO:0000256" key="2">
    <source>
        <dbReference type="ARBA" id="ARBA00022475"/>
    </source>
</evidence>
<keyword evidence="3 7" id="KW-0812">Transmembrane</keyword>